<protein>
    <submittedName>
        <fullName evidence="2">Ricin-type beta-trefoil lectin domain-like</fullName>
    </submittedName>
</protein>
<accession>A0A9P3URJ0</accession>
<dbReference type="Gene3D" id="2.80.10.50">
    <property type="match status" value="1"/>
</dbReference>
<dbReference type="OrthoDB" id="2131701at2759"/>
<proteinExistence type="predicted"/>
<keyword evidence="3" id="KW-1185">Reference proteome</keyword>
<reference evidence="2" key="1">
    <citation type="submission" date="2022-07" db="EMBL/GenBank/DDBJ databases">
        <title>The genome of Lyophyllum shimeji provides insight into the initial evolution of ectomycorrhizal fungal genome.</title>
        <authorList>
            <person name="Kobayashi Y."/>
            <person name="Shibata T."/>
            <person name="Hirakawa H."/>
            <person name="Shigenobu S."/>
            <person name="Nishiyama T."/>
            <person name="Yamada A."/>
            <person name="Hasebe M."/>
            <person name="Kawaguchi M."/>
        </authorList>
    </citation>
    <scope>NUCLEOTIDE SEQUENCE</scope>
    <source>
        <strain evidence="2">AT787</strain>
    </source>
</reference>
<comment type="caution">
    <text evidence="2">The sequence shown here is derived from an EMBL/GenBank/DDBJ whole genome shotgun (WGS) entry which is preliminary data.</text>
</comment>
<name>A0A9P3URJ0_LYOSH</name>
<dbReference type="InterPro" id="IPR000772">
    <property type="entry name" value="Ricin_B_lectin"/>
</dbReference>
<dbReference type="AlphaFoldDB" id="A0A9P3URJ0"/>
<dbReference type="Proteomes" id="UP001063166">
    <property type="component" value="Unassembled WGS sequence"/>
</dbReference>
<evidence type="ECO:0000313" key="2">
    <source>
        <dbReference type="EMBL" id="GLB42713.1"/>
    </source>
</evidence>
<feature type="domain" description="Ricin B lectin" evidence="1">
    <location>
        <begin position="5"/>
        <end position="76"/>
    </location>
</feature>
<dbReference type="CDD" id="cd23422">
    <property type="entry name" value="beta-trefoil_Ricin_MPL_CNL"/>
    <property type="match status" value="1"/>
</dbReference>
<sequence>MTIHEGGVYVLVNGKSGSVLDLSGTDGYSILGWNRHNGDNQKWELSRHNNQWVFRNVGTGRFLGLGGHVHDNTPVRAVDEPVPWDIFPDERDGSVHRIYVPGTPFNVDLSDYGNTNNGTPVNIWGRNENNTNQTWRFEQA</sequence>
<dbReference type="SUPFAM" id="SSF50370">
    <property type="entry name" value="Ricin B-like lectins"/>
    <property type="match status" value="1"/>
</dbReference>
<dbReference type="EMBL" id="BRPK01000012">
    <property type="protein sequence ID" value="GLB42713.1"/>
    <property type="molecule type" value="Genomic_DNA"/>
</dbReference>
<dbReference type="InterPro" id="IPR035992">
    <property type="entry name" value="Ricin_B-like_lectins"/>
</dbReference>
<gene>
    <name evidence="2" type="ORF">LshimejAT787_1201620</name>
</gene>
<evidence type="ECO:0000313" key="3">
    <source>
        <dbReference type="Proteomes" id="UP001063166"/>
    </source>
</evidence>
<evidence type="ECO:0000259" key="1">
    <source>
        <dbReference type="Pfam" id="PF14200"/>
    </source>
</evidence>
<organism evidence="2 3">
    <name type="scientific">Lyophyllum shimeji</name>
    <name type="common">Hon-shimeji</name>
    <name type="synonym">Tricholoma shimeji</name>
    <dbReference type="NCBI Taxonomy" id="47721"/>
    <lineage>
        <taxon>Eukaryota</taxon>
        <taxon>Fungi</taxon>
        <taxon>Dikarya</taxon>
        <taxon>Basidiomycota</taxon>
        <taxon>Agaricomycotina</taxon>
        <taxon>Agaricomycetes</taxon>
        <taxon>Agaricomycetidae</taxon>
        <taxon>Agaricales</taxon>
        <taxon>Tricholomatineae</taxon>
        <taxon>Lyophyllaceae</taxon>
        <taxon>Lyophyllum</taxon>
    </lineage>
</organism>
<dbReference type="Pfam" id="PF14200">
    <property type="entry name" value="RicinB_lectin_2"/>
    <property type="match status" value="1"/>
</dbReference>